<organism evidence="1 2">
    <name type="scientific">Novosphingobium organovorum</name>
    <dbReference type="NCBI Taxonomy" id="2930092"/>
    <lineage>
        <taxon>Bacteria</taxon>
        <taxon>Pseudomonadati</taxon>
        <taxon>Pseudomonadota</taxon>
        <taxon>Alphaproteobacteria</taxon>
        <taxon>Sphingomonadales</taxon>
        <taxon>Sphingomonadaceae</taxon>
        <taxon>Novosphingobium</taxon>
    </lineage>
</organism>
<accession>A0ABT0BDI6</accession>
<keyword evidence="2" id="KW-1185">Reference proteome</keyword>
<comment type="caution">
    <text evidence="1">The sequence shown here is derived from an EMBL/GenBank/DDBJ whole genome shotgun (WGS) entry which is preliminary data.</text>
</comment>
<dbReference type="Proteomes" id="UP001162881">
    <property type="component" value="Unassembled WGS sequence"/>
</dbReference>
<evidence type="ECO:0000313" key="2">
    <source>
        <dbReference type="Proteomes" id="UP001162881"/>
    </source>
</evidence>
<name>A0ABT0BDI6_9SPHN</name>
<protein>
    <recommendedName>
        <fullName evidence="3">Pectate lyase superfamily protein domain-containing protein</fullName>
    </recommendedName>
</protein>
<dbReference type="RefSeq" id="WP_244020493.1">
    <property type="nucleotide sequence ID" value="NZ_JALHLF010000035.1"/>
</dbReference>
<dbReference type="Gene3D" id="2.160.20.10">
    <property type="entry name" value="Single-stranded right-handed beta-helix, Pectin lyase-like"/>
    <property type="match status" value="1"/>
</dbReference>
<reference evidence="1" key="1">
    <citation type="submission" date="2022-03" db="EMBL/GenBank/DDBJ databases">
        <title>Identification of a novel bacterium isolated from mangrove sediments.</title>
        <authorList>
            <person name="Pan X."/>
        </authorList>
    </citation>
    <scope>NUCLEOTIDE SEQUENCE</scope>
    <source>
        <strain evidence="1">B1949</strain>
    </source>
</reference>
<evidence type="ECO:0000313" key="1">
    <source>
        <dbReference type="EMBL" id="MCJ2183130.1"/>
    </source>
</evidence>
<dbReference type="EMBL" id="JALHLF010000035">
    <property type="protein sequence ID" value="MCJ2183130.1"/>
    <property type="molecule type" value="Genomic_DNA"/>
</dbReference>
<dbReference type="InterPro" id="IPR012334">
    <property type="entry name" value="Pectin_lyas_fold"/>
</dbReference>
<proteinExistence type="predicted"/>
<gene>
    <name evidence="1" type="ORF">MTR62_10565</name>
</gene>
<dbReference type="InterPro" id="IPR011050">
    <property type="entry name" value="Pectin_lyase_fold/virulence"/>
</dbReference>
<evidence type="ECO:0008006" key="3">
    <source>
        <dbReference type="Google" id="ProtNLM"/>
    </source>
</evidence>
<dbReference type="SUPFAM" id="SSF51126">
    <property type="entry name" value="Pectin lyase-like"/>
    <property type="match status" value="1"/>
</dbReference>
<sequence>MSMETVSRRSLLWALCSSTVLGSLGLLASRSIPIDAQDNPGVAGLKALKALRPGHNRTVALQAAGRSGRFTWDGSDLSHRVAADPLEGIYVAPAVDSTGASGAWVRQIDGPFDIRWFGASGSGDCLAAFNGALSAARSAGGGTIVFPEQGQGGWRLGGTAIIDADNVTIDLRDDVTLTRTTPCSTFRFGKDNGATLRAVKLLCSGRKATIDGNGHAMTGYAYNARKPIYPAVEFRNCDGVTVENVHVTNGLVNCLLVRFSSNIVLQDCDGSHSVYDNGISVNFALNYHAYDPQDSRTWTNARLIRCRGFDNNAVGITNYGGYGHTWTDCEAWGNGQDRTEGLPWGGGMTVEMNGHNLRDSRTTIINPKCHDNRNYDLLASTFGVTLIKPDFRGPKAPVVRQDRTSSYGSNLIVFGRGGVKVVAGTFANAGRDGIRLLATGPGNYPSLDFDGIISSPADYGIHGVGIAEVKVSNASQIIDAGKAGIQLKNINPRYNKGGGVAILNPGVIRNCGGLAIAIDSLGDVSSRGVDVVNCQRDRVSASSISVRNSLRSSIRR</sequence>